<organism evidence="1 2">
    <name type="scientific">Hymenoscyphus fraxineus</name>
    <dbReference type="NCBI Taxonomy" id="746836"/>
    <lineage>
        <taxon>Eukaryota</taxon>
        <taxon>Fungi</taxon>
        <taxon>Dikarya</taxon>
        <taxon>Ascomycota</taxon>
        <taxon>Pezizomycotina</taxon>
        <taxon>Leotiomycetes</taxon>
        <taxon>Helotiales</taxon>
        <taxon>Helotiaceae</taxon>
        <taxon>Hymenoscyphus</taxon>
    </lineage>
</organism>
<dbReference type="Proteomes" id="UP000696280">
    <property type="component" value="Unassembled WGS sequence"/>
</dbReference>
<name>A0A9N9LAB8_9HELO</name>
<dbReference type="EMBL" id="CAJVRL010000128">
    <property type="protein sequence ID" value="CAG8962354.1"/>
    <property type="molecule type" value="Genomic_DNA"/>
</dbReference>
<evidence type="ECO:0000313" key="2">
    <source>
        <dbReference type="Proteomes" id="UP000696280"/>
    </source>
</evidence>
<accession>A0A9N9LAB8</accession>
<protein>
    <submittedName>
        <fullName evidence="1">Uncharacterized protein</fullName>
    </submittedName>
</protein>
<comment type="caution">
    <text evidence="1">The sequence shown here is derived from an EMBL/GenBank/DDBJ whole genome shotgun (WGS) entry which is preliminary data.</text>
</comment>
<proteinExistence type="predicted"/>
<gene>
    <name evidence="1" type="ORF">HYFRA_00014151</name>
</gene>
<evidence type="ECO:0000313" key="1">
    <source>
        <dbReference type="EMBL" id="CAG8962354.1"/>
    </source>
</evidence>
<keyword evidence="2" id="KW-1185">Reference proteome</keyword>
<reference evidence="1" key="1">
    <citation type="submission" date="2021-07" db="EMBL/GenBank/DDBJ databases">
        <authorList>
            <person name="Durling M."/>
        </authorList>
    </citation>
    <scope>NUCLEOTIDE SEQUENCE</scope>
</reference>
<sequence length="164" mass="17957">MTVSALLSFTEPGNGEESPEVSENLIISFSKLHDPNSVPWWSSEGAWWYGNEPLRNTRGSRSLTVLSRLLHLSELHNCAGIVFQKVYHYAPDLGSRAGFYDALAMTEARNVLDCVEKAGTGLEVGGYVDAYGGGREVFAKENGGSGLGSSSEYDFIRQEAWLVF</sequence>
<dbReference type="AlphaFoldDB" id="A0A9N9LAB8"/>